<dbReference type="GO" id="GO:0003677">
    <property type="term" value="F:DNA binding"/>
    <property type="evidence" value="ECO:0007669"/>
    <property type="project" value="TreeGrafter"/>
</dbReference>
<dbReference type="GO" id="GO:0044027">
    <property type="term" value="P:negative regulation of gene expression via chromosomal CpG island methylation"/>
    <property type="evidence" value="ECO:0007669"/>
    <property type="project" value="TreeGrafter"/>
</dbReference>
<organism evidence="8 9">
    <name type="scientific">Gloeobacter kilaueensis (strain ATCC BAA-2537 / CCAP 1431/1 / ULC 316 / JS1)</name>
    <dbReference type="NCBI Taxonomy" id="1183438"/>
    <lineage>
        <taxon>Bacteria</taxon>
        <taxon>Bacillati</taxon>
        <taxon>Cyanobacteriota</taxon>
        <taxon>Cyanophyceae</taxon>
        <taxon>Gloeobacterales</taxon>
        <taxon>Gloeobacteraceae</taxon>
        <taxon>Gloeobacter</taxon>
    </lineage>
</organism>
<evidence type="ECO:0000256" key="5">
    <source>
        <dbReference type="ARBA" id="ARBA00022747"/>
    </source>
</evidence>
<dbReference type="EMBL" id="CP003587">
    <property type="protein sequence ID" value="AGY57126.1"/>
    <property type="molecule type" value="Genomic_DNA"/>
</dbReference>
<dbReference type="KEGG" id="glj:GKIL_0880"/>
<dbReference type="AlphaFoldDB" id="U5QDY0"/>
<dbReference type="SUPFAM" id="SSF53335">
    <property type="entry name" value="S-adenosyl-L-methionine-dependent methyltransferases"/>
    <property type="match status" value="1"/>
</dbReference>
<dbReference type="Gene3D" id="3.90.120.10">
    <property type="entry name" value="DNA Methylase, subunit A, domain 2"/>
    <property type="match status" value="1"/>
</dbReference>
<evidence type="ECO:0000256" key="6">
    <source>
        <dbReference type="PROSITE-ProRule" id="PRU01016"/>
    </source>
</evidence>
<comment type="similarity">
    <text evidence="6">Belongs to the class I-like SAM-binding methyltransferase superfamily. C5-methyltransferase family.</text>
</comment>
<feature type="compositionally biased region" description="Basic and acidic residues" evidence="7">
    <location>
        <begin position="261"/>
        <end position="274"/>
    </location>
</feature>
<dbReference type="GO" id="GO:0032259">
    <property type="term" value="P:methylation"/>
    <property type="evidence" value="ECO:0007669"/>
    <property type="project" value="UniProtKB-KW"/>
</dbReference>
<protein>
    <recommendedName>
        <fullName evidence="1">DNA (cytosine-5-)-methyltransferase</fullName>
        <ecNumber evidence="1">2.1.1.37</ecNumber>
    </recommendedName>
</protein>
<dbReference type="InterPro" id="IPR001525">
    <property type="entry name" value="C5_MeTfrase"/>
</dbReference>
<accession>U5QDY0</accession>
<keyword evidence="4 6" id="KW-0949">S-adenosyl-L-methionine</keyword>
<keyword evidence="9" id="KW-1185">Reference proteome</keyword>
<dbReference type="InterPro" id="IPR018117">
    <property type="entry name" value="C5_DNA_meth_AS"/>
</dbReference>
<dbReference type="PROSITE" id="PS51679">
    <property type="entry name" value="SAM_MT_C5"/>
    <property type="match status" value="1"/>
</dbReference>
<dbReference type="Gene3D" id="3.40.50.150">
    <property type="entry name" value="Vaccinia Virus protein VP39"/>
    <property type="match status" value="1"/>
</dbReference>
<dbReference type="HOGENOM" id="CLU_006958_2_1_3"/>
<dbReference type="REBASE" id="71798">
    <property type="entry name" value="M1.GkiJS1ORF880P"/>
</dbReference>
<keyword evidence="2 6" id="KW-0489">Methyltransferase</keyword>
<dbReference type="PANTHER" id="PTHR10629:SF52">
    <property type="entry name" value="DNA (CYTOSINE-5)-METHYLTRANSFERASE 1"/>
    <property type="match status" value="1"/>
</dbReference>
<dbReference type="PANTHER" id="PTHR10629">
    <property type="entry name" value="CYTOSINE-SPECIFIC METHYLTRANSFERASE"/>
    <property type="match status" value="1"/>
</dbReference>
<sequence>MKPCTFGSLFSGGGLVDLGAVAAGLQPRWAIEIDPAVAGVFRANHNTPLIEGDVAAIDPNDLDPVEVLWASPPCQAFSQARNQSLPQRTDADLGLHILRYTAVLRPRLVVVENVPAYQHSDQLAQIVAGLWEQSYFVCHQLLNASWFGTPQTRHRLILRAFRGSLVPELRTSAAKAGWWSAVADLADSFPPSQLAPWQLKKLFPLEHFLGEANTLIRGCGPNQRGPWTVGAGRSAPTVIACADKITLRAWLVDGQFNGSPDQRDRPPTVRRGDEPAYTITSSGALRPARACLDGRVVALTTRALARFQDLPDTYQLPANKTLACKVIGNGVPVRMAAAILRGMA</sequence>
<dbReference type="InterPro" id="IPR050390">
    <property type="entry name" value="C5-Methyltransferase"/>
</dbReference>
<keyword evidence="3 6" id="KW-0808">Transferase</keyword>
<evidence type="ECO:0000256" key="1">
    <source>
        <dbReference type="ARBA" id="ARBA00011975"/>
    </source>
</evidence>
<reference evidence="8 9" key="1">
    <citation type="journal article" date="2013" name="PLoS ONE">
        <title>Cultivation and Complete Genome Sequencing of Gloeobacter kilaueensis sp. nov., from a Lava Cave in Kilauea Caldera, Hawai'i.</title>
        <authorList>
            <person name="Saw J.H."/>
            <person name="Schatz M."/>
            <person name="Brown M.V."/>
            <person name="Kunkel D.D."/>
            <person name="Foster J.S."/>
            <person name="Shick H."/>
            <person name="Christensen S."/>
            <person name="Hou S."/>
            <person name="Wan X."/>
            <person name="Donachie S.P."/>
        </authorList>
    </citation>
    <scope>NUCLEOTIDE SEQUENCE [LARGE SCALE GENOMIC DNA]</scope>
    <source>
        <strain evidence="9">JS</strain>
    </source>
</reference>
<evidence type="ECO:0000256" key="3">
    <source>
        <dbReference type="ARBA" id="ARBA00022679"/>
    </source>
</evidence>
<dbReference type="GO" id="GO:0009307">
    <property type="term" value="P:DNA restriction-modification system"/>
    <property type="evidence" value="ECO:0007669"/>
    <property type="project" value="UniProtKB-KW"/>
</dbReference>
<dbReference type="Pfam" id="PF00145">
    <property type="entry name" value="DNA_methylase"/>
    <property type="match status" value="2"/>
</dbReference>
<evidence type="ECO:0000313" key="8">
    <source>
        <dbReference type="EMBL" id="AGY57126.1"/>
    </source>
</evidence>
<dbReference type="RefSeq" id="WP_023172183.1">
    <property type="nucleotide sequence ID" value="NC_022600.1"/>
</dbReference>
<dbReference type="STRING" id="1183438.GKIL_0880"/>
<evidence type="ECO:0000256" key="2">
    <source>
        <dbReference type="ARBA" id="ARBA00022603"/>
    </source>
</evidence>
<evidence type="ECO:0000313" key="9">
    <source>
        <dbReference type="Proteomes" id="UP000017396"/>
    </source>
</evidence>
<dbReference type="OrthoDB" id="513026at2"/>
<evidence type="ECO:0000256" key="7">
    <source>
        <dbReference type="SAM" id="MobiDB-lite"/>
    </source>
</evidence>
<proteinExistence type="inferred from homology"/>
<gene>
    <name evidence="8" type="primary">dcm</name>
    <name evidence="8" type="ORF">GKIL_0880</name>
</gene>
<feature type="active site" evidence="6">
    <location>
        <position position="74"/>
    </location>
</feature>
<dbReference type="EC" id="2.1.1.37" evidence="1"/>
<dbReference type="InterPro" id="IPR029063">
    <property type="entry name" value="SAM-dependent_MTases_sf"/>
</dbReference>
<keyword evidence="5" id="KW-0680">Restriction system</keyword>
<name>U5QDY0_GLOK1</name>
<dbReference type="PRINTS" id="PR00105">
    <property type="entry name" value="C5METTRFRASE"/>
</dbReference>
<dbReference type="Proteomes" id="UP000017396">
    <property type="component" value="Chromosome"/>
</dbReference>
<evidence type="ECO:0000256" key="4">
    <source>
        <dbReference type="ARBA" id="ARBA00022691"/>
    </source>
</evidence>
<dbReference type="PROSITE" id="PS00094">
    <property type="entry name" value="C5_MTASE_1"/>
    <property type="match status" value="1"/>
</dbReference>
<dbReference type="GO" id="GO:0003886">
    <property type="term" value="F:DNA (cytosine-5-)-methyltransferase activity"/>
    <property type="evidence" value="ECO:0007669"/>
    <property type="project" value="UniProtKB-EC"/>
</dbReference>
<dbReference type="eggNOG" id="COG0270">
    <property type="taxonomic scope" value="Bacteria"/>
</dbReference>
<feature type="region of interest" description="Disordered" evidence="7">
    <location>
        <begin position="256"/>
        <end position="275"/>
    </location>
</feature>